<protein>
    <submittedName>
        <fullName evidence="2">Uncharacterized protein</fullName>
    </submittedName>
</protein>
<evidence type="ECO:0000313" key="3">
    <source>
        <dbReference type="Proteomes" id="UP000032180"/>
    </source>
</evidence>
<dbReference type="AlphaFoldDB" id="A0A0D9XQ49"/>
<evidence type="ECO:0000256" key="1">
    <source>
        <dbReference type="SAM" id="MobiDB-lite"/>
    </source>
</evidence>
<dbReference type="EnsemblPlants" id="LPERR11G05450.1">
    <property type="protein sequence ID" value="LPERR11G05450.1"/>
    <property type="gene ID" value="LPERR11G05450"/>
</dbReference>
<dbReference type="HOGENOM" id="CLU_2174621_0_0_1"/>
<organism evidence="2 3">
    <name type="scientific">Leersia perrieri</name>
    <dbReference type="NCBI Taxonomy" id="77586"/>
    <lineage>
        <taxon>Eukaryota</taxon>
        <taxon>Viridiplantae</taxon>
        <taxon>Streptophyta</taxon>
        <taxon>Embryophyta</taxon>
        <taxon>Tracheophyta</taxon>
        <taxon>Spermatophyta</taxon>
        <taxon>Magnoliopsida</taxon>
        <taxon>Liliopsida</taxon>
        <taxon>Poales</taxon>
        <taxon>Poaceae</taxon>
        <taxon>BOP clade</taxon>
        <taxon>Oryzoideae</taxon>
        <taxon>Oryzeae</taxon>
        <taxon>Oryzinae</taxon>
        <taxon>Leersia</taxon>
    </lineage>
</organism>
<proteinExistence type="predicted"/>
<feature type="region of interest" description="Disordered" evidence="1">
    <location>
        <begin position="1"/>
        <end position="26"/>
    </location>
</feature>
<accession>A0A0D9XQ49</accession>
<keyword evidence="3" id="KW-1185">Reference proteome</keyword>
<feature type="compositionally biased region" description="Gly residues" evidence="1">
    <location>
        <begin position="11"/>
        <end position="24"/>
    </location>
</feature>
<name>A0A0D9XQ49_9ORYZ</name>
<reference evidence="2 3" key="1">
    <citation type="submission" date="2012-08" db="EMBL/GenBank/DDBJ databases">
        <title>Oryza genome evolution.</title>
        <authorList>
            <person name="Wing R.A."/>
        </authorList>
    </citation>
    <scope>NUCLEOTIDE SEQUENCE</scope>
</reference>
<reference evidence="2" key="3">
    <citation type="submission" date="2015-04" db="UniProtKB">
        <authorList>
            <consortium name="EnsemblPlants"/>
        </authorList>
    </citation>
    <scope>IDENTIFICATION</scope>
</reference>
<dbReference type="Proteomes" id="UP000032180">
    <property type="component" value="Chromosome 11"/>
</dbReference>
<reference evidence="3" key="2">
    <citation type="submission" date="2013-12" db="EMBL/GenBank/DDBJ databases">
        <authorList>
            <person name="Yu Y."/>
            <person name="Lee S."/>
            <person name="de Baynast K."/>
            <person name="Wissotski M."/>
            <person name="Liu L."/>
            <person name="Talag J."/>
            <person name="Goicoechea J."/>
            <person name="Angelova A."/>
            <person name="Jetty R."/>
            <person name="Kudrna D."/>
            <person name="Golser W."/>
            <person name="Rivera L."/>
            <person name="Zhang J."/>
            <person name="Wing R."/>
        </authorList>
    </citation>
    <scope>NUCLEOTIDE SEQUENCE</scope>
</reference>
<sequence length="110" mass="12250">MGFRPSARVGGAPGSGVGQRGGHVGVLRHPHRRRQGRIWLLSSGVPWSCGPVVFDWEKWLPRDMEADLKGVDDMIKLGYATMCLRCSAILLSRYGLDENYVSTDTMIQFD</sequence>
<dbReference type="Gramene" id="LPERR11G05450.1">
    <property type="protein sequence ID" value="LPERR11G05450.1"/>
    <property type="gene ID" value="LPERR11G05450"/>
</dbReference>
<evidence type="ECO:0000313" key="2">
    <source>
        <dbReference type="EnsemblPlants" id="LPERR11G05450.1"/>
    </source>
</evidence>